<evidence type="ECO:0000313" key="2">
    <source>
        <dbReference type="Proteomes" id="UP001060085"/>
    </source>
</evidence>
<evidence type="ECO:0000313" key="1">
    <source>
        <dbReference type="EMBL" id="KAI5658682.1"/>
    </source>
</evidence>
<organism evidence="1 2">
    <name type="scientific">Catharanthus roseus</name>
    <name type="common">Madagascar periwinkle</name>
    <name type="synonym">Vinca rosea</name>
    <dbReference type="NCBI Taxonomy" id="4058"/>
    <lineage>
        <taxon>Eukaryota</taxon>
        <taxon>Viridiplantae</taxon>
        <taxon>Streptophyta</taxon>
        <taxon>Embryophyta</taxon>
        <taxon>Tracheophyta</taxon>
        <taxon>Spermatophyta</taxon>
        <taxon>Magnoliopsida</taxon>
        <taxon>eudicotyledons</taxon>
        <taxon>Gunneridae</taxon>
        <taxon>Pentapetalae</taxon>
        <taxon>asterids</taxon>
        <taxon>lamiids</taxon>
        <taxon>Gentianales</taxon>
        <taxon>Apocynaceae</taxon>
        <taxon>Rauvolfioideae</taxon>
        <taxon>Vinceae</taxon>
        <taxon>Catharanthinae</taxon>
        <taxon>Catharanthus</taxon>
    </lineage>
</organism>
<dbReference type="EMBL" id="CM044706">
    <property type="protein sequence ID" value="KAI5658682.1"/>
    <property type="molecule type" value="Genomic_DNA"/>
</dbReference>
<gene>
    <name evidence="1" type="ORF">M9H77_27475</name>
</gene>
<dbReference type="Proteomes" id="UP001060085">
    <property type="component" value="Linkage Group LG06"/>
</dbReference>
<comment type="caution">
    <text evidence="1">The sequence shown here is derived from an EMBL/GenBank/DDBJ whole genome shotgun (WGS) entry which is preliminary data.</text>
</comment>
<proteinExistence type="predicted"/>
<name>A0ACC0AFB5_CATRO</name>
<keyword evidence="2" id="KW-1185">Reference proteome</keyword>
<accession>A0ACC0AFB5</accession>
<protein>
    <submittedName>
        <fullName evidence="1">Uncharacterized protein</fullName>
    </submittedName>
</protein>
<sequence length="294" mass="32589">MVRPEARRGDDDLGPVTDRTDRVEGRAVTTSSLGVRERHSTSDIPSTSAPIGPSMYYDRGAPRSSTRPPPIPFRTRPPTTSHHPYIPVPYPYGYSQPPQTSYDPYILLNEVSGPRLQLGAQSKKSRPRTNPTQRKKAKNDGWEQTGQDNGDPQDPVLVPSYSGHIANLNILFIFLFLVFTLFLQDRSILKSRSRYISLTGWTPSNPDLALVAESPRSGLSTEQRAAFYVLYLLGSSLFTNKTGNNTPEKLWLLVKNVSSIGGFAWGAATLAYLYRNLGQASRVDGKELSSCCLR</sequence>
<reference evidence="2" key="1">
    <citation type="journal article" date="2023" name="Nat. Plants">
        <title>Single-cell RNA sequencing provides a high-resolution roadmap for understanding the multicellular compartmentation of specialized metabolism.</title>
        <authorList>
            <person name="Sun S."/>
            <person name="Shen X."/>
            <person name="Li Y."/>
            <person name="Li Y."/>
            <person name="Wang S."/>
            <person name="Li R."/>
            <person name="Zhang H."/>
            <person name="Shen G."/>
            <person name="Guo B."/>
            <person name="Wei J."/>
            <person name="Xu J."/>
            <person name="St-Pierre B."/>
            <person name="Chen S."/>
            <person name="Sun C."/>
        </authorList>
    </citation>
    <scope>NUCLEOTIDE SEQUENCE [LARGE SCALE GENOMIC DNA]</scope>
</reference>